<evidence type="ECO:0000313" key="4">
    <source>
        <dbReference type="Proteomes" id="UP001159363"/>
    </source>
</evidence>
<reference evidence="3 4" key="1">
    <citation type="submission" date="2023-02" db="EMBL/GenBank/DDBJ databases">
        <title>LHISI_Scaffold_Assembly.</title>
        <authorList>
            <person name="Stuart O.P."/>
            <person name="Cleave R."/>
            <person name="Magrath M.J.L."/>
            <person name="Mikheyev A.S."/>
        </authorList>
    </citation>
    <scope>NUCLEOTIDE SEQUENCE [LARGE SCALE GENOMIC DNA]</scope>
    <source>
        <strain evidence="3">Daus_M_001</strain>
        <tissue evidence="3">Leg muscle</tissue>
    </source>
</reference>
<dbReference type="SUPFAM" id="SSF46689">
    <property type="entry name" value="Homeodomain-like"/>
    <property type="match status" value="1"/>
</dbReference>
<organism evidence="3 4">
    <name type="scientific">Dryococelus australis</name>
    <dbReference type="NCBI Taxonomy" id="614101"/>
    <lineage>
        <taxon>Eukaryota</taxon>
        <taxon>Metazoa</taxon>
        <taxon>Ecdysozoa</taxon>
        <taxon>Arthropoda</taxon>
        <taxon>Hexapoda</taxon>
        <taxon>Insecta</taxon>
        <taxon>Pterygota</taxon>
        <taxon>Neoptera</taxon>
        <taxon>Polyneoptera</taxon>
        <taxon>Phasmatodea</taxon>
        <taxon>Verophasmatodea</taxon>
        <taxon>Anareolatae</taxon>
        <taxon>Phasmatidae</taxon>
        <taxon>Eurycanthinae</taxon>
        <taxon>Dryococelus</taxon>
    </lineage>
</organism>
<evidence type="ECO:0000256" key="1">
    <source>
        <dbReference type="ARBA" id="ARBA00004123"/>
    </source>
</evidence>
<dbReference type="Pfam" id="PF05225">
    <property type="entry name" value="HTH_psq"/>
    <property type="match status" value="1"/>
</dbReference>
<dbReference type="Proteomes" id="UP001159363">
    <property type="component" value="Chromosome 1"/>
</dbReference>
<evidence type="ECO:0000259" key="2">
    <source>
        <dbReference type="Pfam" id="PF05225"/>
    </source>
</evidence>
<dbReference type="InterPro" id="IPR007889">
    <property type="entry name" value="HTH_Psq"/>
</dbReference>
<accession>A0ABQ9IDR4</accession>
<protein>
    <recommendedName>
        <fullName evidence="2">HTH psq-type domain-containing protein</fullName>
    </recommendedName>
</protein>
<sequence>MARGKGKRKTWDPEKMRDALVVVRAGEMGYLRAAKTNGFPKGTLQKYVKNKVKTPEQLLEITSGRKPVLPQWRMSSEWLSN</sequence>
<dbReference type="Gene3D" id="1.10.10.60">
    <property type="entry name" value="Homeodomain-like"/>
    <property type="match status" value="1"/>
</dbReference>
<name>A0ABQ9IDR4_9NEOP</name>
<comment type="subcellular location">
    <subcellularLocation>
        <location evidence="1">Nucleus</location>
    </subcellularLocation>
</comment>
<proteinExistence type="predicted"/>
<dbReference type="EMBL" id="JARBHB010000001">
    <property type="protein sequence ID" value="KAJ8894809.1"/>
    <property type="molecule type" value="Genomic_DNA"/>
</dbReference>
<keyword evidence="4" id="KW-1185">Reference proteome</keyword>
<comment type="caution">
    <text evidence="3">The sequence shown here is derived from an EMBL/GenBank/DDBJ whole genome shotgun (WGS) entry which is preliminary data.</text>
</comment>
<evidence type="ECO:0000313" key="3">
    <source>
        <dbReference type="EMBL" id="KAJ8894809.1"/>
    </source>
</evidence>
<dbReference type="InterPro" id="IPR009057">
    <property type="entry name" value="Homeodomain-like_sf"/>
</dbReference>
<gene>
    <name evidence="3" type="ORF">PR048_000116</name>
</gene>
<feature type="domain" description="HTH psq-type" evidence="2">
    <location>
        <begin position="12"/>
        <end position="52"/>
    </location>
</feature>